<evidence type="ECO:0000313" key="4">
    <source>
        <dbReference type="Proteomes" id="UP000553632"/>
    </source>
</evidence>
<sequence>MTYCRSPNSRKRRHSAVSGGQAGMASGLEECGSSSGSGGSAPSLDPTLFQTPSSKRRRRSKFCDLQIVDVPDEPGEKGVAIVNKSASTVPFHIFFDGVHHCAVDVEGRGDFNFPLDADLRKKYPKMMVVAVQALFNGELESLQVVVPVRHSIRRKSSSPGKSCG</sequence>
<feature type="region of interest" description="Disordered" evidence="1">
    <location>
        <begin position="1"/>
        <end position="58"/>
    </location>
</feature>
<dbReference type="EMBL" id="JABANO010006833">
    <property type="protein sequence ID" value="KAF4751124.1"/>
    <property type="molecule type" value="Genomic_DNA"/>
</dbReference>
<dbReference type="Proteomes" id="UP000574390">
    <property type="component" value="Unassembled WGS sequence"/>
</dbReference>
<evidence type="ECO:0000256" key="1">
    <source>
        <dbReference type="SAM" id="MobiDB-lite"/>
    </source>
</evidence>
<proteinExistence type="predicted"/>
<evidence type="ECO:0000313" key="2">
    <source>
        <dbReference type="EMBL" id="KAF4714477.1"/>
    </source>
</evidence>
<evidence type="ECO:0000313" key="3">
    <source>
        <dbReference type="EMBL" id="KAF4751124.1"/>
    </source>
</evidence>
<name>A0A7J6R1M0_PEROL</name>
<reference evidence="4 5" key="1">
    <citation type="submission" date="2020-04" db="EMBL/GenBank/DDBJ databases">
        <title>Perkinsus olseni comparative genomics.</title>
        <authorList>
            <person name="Bogema D.R."/>
        </authorList>
    </citation>
    <scope>NUCLEOTIDE SEQUENCE [LARGE SCALE GENOMIC DNA]</scope>
    <source>
        <strain evidence="2">ATCC PRA-205</strain>
        <strain evidence="3 4">ATCC PRA-207</strain>
    </source>
</reference>
<dbReference type="AlphaFoldDB" id="A0A7J6R1M0"/>
<dbReference type="Proteomes" id="UP000553632">
    <property type="component" value="Unassembled WGS sequence"/>
</dbReference>
<organism evidence="2 5">
    <name type="scientific">Perkinsus olseni</name>
    <name type="common">Perkinsus atlanticus</name>
    <dbReference type="NCBI Taxonomy" id="32597"/>
    <lineage>
        <taxon>Eukaryota</taxon>
        <taxon>Sar</taxon>
        <taxon>Alveolata</taxon>
        <taxon>Perkinsozoa</taxon>
        <taxon>Perkinsea</taxon>
        <taxon>Perkinsida</taxon>
        <taxon>Perkinsidae</taxon>
        <taxon>Perkinsus</taxon>
    </lineage>
</organism>
<evidence type="ECO:0000313" key="5">
    <source>
        <dbReference type="Proteomes" id="UP000574390"/>
    </source>
</evidence>
<gene>
    <name evidence="2" type="ORF">FOZ62_015211</name>
    <name evidence="3" type="ORF">FOZ63_016653</name>
</gene>
<comment type="caution">
    <text evidence="2">The sequence shown here is derived from an EMBL/GenBank/DDBJ whole genome shotgun (WGS) entry which is preliminary data.</text>
</comment>
<keyword evidence="4" id="KW-1185">Reference proteome</keyword>
<accession>A0A7J6R1M0</accession>
<protein>
    <submittedName>
        <fullName evidence="2">Uncharacterized protein</fullName>
    </submittedName>
</protein>
<dbReference type="EMBL" id="JABANM010025518">
    <property type="protein sequence ID" value="KAF4714477.1"/>
    <property type="molecule type" value="Genomic_DNA"/>
</dbReference>